<keyword evidence="2" id="KW-1185">Reference proteome</keyword>
<protein>
    <submittedName>
        <fullName evidence="1">Uncharacterized protein</fullName>
    </submittedName>
</protein>
<accession>A0A917Q239</accession>
<dbReference type="Proteomes" id="UP000635983">
    <property type="component" value="Unassembled WGS sequence"/>
</dbReference>
<evidence type="ECO:0000313" key="2">
    <source>
        <dbReference type="Proteomes" id="UP000635983"/>
    </source>
</evidence>
<reference evidence="1" key="1">
    <citation type="journal article" date="2014" name="Int. J. Syst. Evol. Microbiol.">
        <title>Complete genome sequence of Corynebacterium casei LMG S-19264T (=DSM 44701T), isolated from a smear-ripened cheese.</title>
        <authorList>
            <consortium name="US DOE Joint Genome Institute (JGI-PGF)"/>
            <person name="Walter F."/>
            <person name="Albersmeier A."/>
            <person name="Kalinowski J."/>
            <person name="Ruckert C."/>
        </authorList>
    </citation>
    <scope>NUCLEOTIDE SEQUENCE</scope>
    <source>
        <strain evidence="1">JCM 30078</strain>
    </source>
</reference>
<organism evidence="1 2">
    <name type="scientific">Pseudomonas matsuisoli</name>
    <dbReference type="NCBI Taxonomy" id="1515666"/>
    <lineage>
        <taxon>Bacteria</taxon>
        <taxon>Pseudomonadati</taxon>
        <taxon>Pseudomonadota</taxon>
        <taxon>Gammaproteobacteria</taxon>
        <taxon>Pseudomonadales</taxon>
        <taxon>Pseudomonadaceae</taxon>
        <taxon>Pseudomonas</taxon>
    </lineage>
</organism>
<dbReference type="AlphaFoldDB" id="A0A917Q239"/>
<gene>
    <name evidence="1" type="ORF">GCM10009304_36260</name>
</gene>
<dbReference type="EMBL" id="BMPO01000009">
    <property type="protein sequence ID" value="GGK06794.1"/>
    <property type="molecule type" value="Genomic_DNA"/>
</dbReference>
<proteinExistence type="predicted"/>
<comment type="caution">
    <text evidence="1">The sequence shown here is derived from an EMBL/GenBank/DDBJ whole genome shotgun (WGS) entry which is preliminary data.</text>
</comment>
<name>A0A917Q239_9PSED</name>
<dbReference type="RefSeq" id="WP_188985246.1">
    <property type="nucleotide sequence ID" value="NZ_BMPO01000009.1"/>
</dbReference>
<reference evidence="1" key="2">
    <citation type="submission" date="2020-09" db="EMBL/GenBank/DDBJ databases">
        <authorList>
            <person name="Sun Q."/>
            <person name="Ohkuma M."/>
        </authorList>
    </citation>
    <scope>NUCLEOTIDE SEQUENCE</scope>
    <source>
        <strain evidence="1">JCM 30078</strain>
    </source>
</reference>
<sequence length="65" mass="7552">MLDFPYPGFDRFGFESALFPFEVLAHLGHMRAMKIDNEFALSACREGHALFRFCPFANHQTLQTR</sequence>
<evidence type="ECO:0000313" key="1">
    <source>
        <dbReference type="EMBL" id="GGK06794.1"/>
    </source>
</evidence>